<dbReference type="KEGG" id="spu:105438691"/>
<dbReference type="GO" id="GO:0005576">
    <property type="term" value="C:extracellular region"/>
    <property type="evidence" value="ECO:0007669"/>
    <property type="project" value="UniProtKB-SubCell"/>
</dbReference>
<protein>
    <recommendedName>
        <fullName evidence="6">Netrin module non-TIMP type domain-containing protein</fullName>
    </recommendedName>
</protein>
<evidence type="ECO:0000313" key="8">
    <source>
        <dbReference type="Proteomes" id="UP000007110"/>
    </source>
</evidence>
<dbReference type="AlphaFoldDB" id="A0A7M7HDB9"/>
<name>A0A7M7HDB9_STRPU</name>
<dbReference type="InterPro" id="IPR008993">
    <property type="entry name" value="TIMP-like_OB-fold"/>
</dbReference>
<dbReference type="InParanoid" id="A0A7M7HDB9"/>
<feature type="signal peptide" evidence="5">
    <location>
        <begin position="1"/>
        <end position="18"/>
    </location>
</feature>
<feature type="disulfide bond" evidence="4">
    <location>
        <begin position="21"/>
        <end position="114"/>
    </location>
</feature>
<evidence type="ECO:0000259" key="6">
    <source>
        <dbReference type="Pfam" id="PF01759"/>
    </source>
</evidence>
<dbReference type="InterPro" id="IPR018933">
    <property type="entry name" value="Netrin_module_non-TIMP"/>
</dbReference>
<evidence type="ECO:0000256" key="4">
    <source>
        <dbReference type="PIRSR" id="PIRSR601820-3"/>
    </source>
</evidence>
<feature type="disulfide bond" evidence="4">
    <location>
        <begin position="19"/>
        <end position="87"/>
    </location>
</feature>
<proteinExistence type="predicted"/>
<comment type="subcellular location">
    <subcellularLocation>
        <location evidence="1">Secreted</location>
    </subcellularLocation>
</comment>
<dbReference type="Proteomes" id="UP000007110">
    <property type="component" value="Unassembled WGS sequence"/>
</dbReference>
<feature type="domain" description="Netrin module non-TIMP type" evidence="6">
    <location>
        <begin position="28"/>
        <end position="104"/>
    </location>
</feature>
<dbReference type="EnsemblMetazoa" id="XM_011666835">
    <property type="protein sequence ID" value="XP_011665137"/>
    <property type="gene ID" value="LOC105438691"/>
</dbReference>
<dbReference type="GeneID" id="105438691"/>
<keyword evidence="8" id="KW-1185">Reference proteome</keyword>
<evidence type="ECO:0000256" key="2">
    <source>
        <dbReference type="ARBA" id="ARBA00022525"/>
    </source>
</evidence>
<dbReference type="InterPro" id="IPR001820">
    <property type="entry name" value="TIMP"/>
</dbReference>
<dbReference type="GO" id="GO:0046872">
    <property type="term" value="F:metal ion binding"/>
    <property type="evidence" value="ECO:0007669"/>
    <property type="project" value="UniProtKB-KW"/>
</dbReference>
<dbReference type="SUPFAM" id="SSF50242">
    <property type="entry name" value="TIMP-like"/>
    <property type="match status" value="1"/>
</dbReference>
<feature type="binding site" evidence="3">
    <location>
        <position position="19"/>
    </location>
    <ligand>
        <name>Zn(2+)</name>
        <dbReference type="ChEBI" id="CHEBI:29105"/>
        <note>ligand shared with metalloproteinase partner</note>
    </ligand>
</feature>
<keyword evidence="2" id="KW-0964">Secreted</keyword>
<evidence type="ECO:0000256" key="1">
    <source>
        <dbReference type="ARBA" id="ARBA00004613"/>
    </source>
</evidence>
<dbReference type="Gene3D" id="2.40.50.120">
    <property type="match status" value="1"/>
</dbReference>
<evidence type="ECO:0000313" key="7">
    <source>
        <dbReference type="EnsemblMetazoa" id="XP_011665137"/>
    </source>
</evidence>
<dbReference type="OMA" id="CDSKFAI"/>
<sequence>MSGLAIFLVALMIGSSQACRCIFQPLGQKYCDSKFAILANVTQVQEPSISNDYIWTYTLEVGAIFRDEEGDITLGNGATVKSYSDSCRVFLQQGHTYILTGGRQGLGDLWLHDCSAIFLDITSSSPQEEIVLLVLSVPEPCPYLTSP</sequence>
<evidence type="ECO:0000256" key="3">
    <source>
        <dbReference type="PIRSR" id="PIRSR601820-1"/>
    </source>
</evidence>
<evidence type="ECO:0000256" key="5">
    <source>
        <dbReference type="SAM" id="SignalP"/>
    </source>
</evidence>
<reference evidence="8" key="1">
    <citation type="submission" date="2015-02" db="EMBL/GenBank/DDBJ databases">
        <title>Genome sequencing for Strongylocentrotus purpuratus.</title>
        <authorList>
            <person name="Murali S."/>
            <person name="Liu Y."/>
            <person name="Vee V."/>
            <person name="English A."/>
            <person name="Wang M."/>
            <person name="Skinner E."/>
            <person name="Han Y."/>
            <person name="Muzny D.M."/>
            <person name="Worley K.C."/>
            <person name="Gibbs R.A."/>
        </authorList>
    </citation>
    <scope>NUCLEOTIDE SEQUENCE</scope>
</reference>
<dbReference type="PANTHER" id="PTHR11844:SF33">
    <property type="entry name" value="TISSUE INHIBITOR OF METALLOPROTEINASE"/>
    <property type="match status" value="1"/>
</dbReference>
<feature type="chain" id="PRO_5029601718" description="Netrin module non-TIMP type domain-containing protein" evidence="5">
    <location>
        <begin position="19"/>
        <end position="147"/>
    </location>
</feature>
<keyword evidence="5" id="KW-0732">Signal</keyword>
<keyword evidence="4" id="KW-1015">Disulfide bond</keyword>
<accession>A0A7M7HDB9</accession>
<dbReference type="Pfam" id="PF01759">
    <property type="entry name" value="NTR"/>
    <property type="match status" value="1"/>
</dbReference>
<reference evidence="7" key="2">
    <citation type="submission" date="2021-01" db="UniProtKB">
        <authorList>
            <consortium name="EnsemblMetazoa"/>
        </authorList>
    </citation>
    <scope>IDENTIFICATION</scope>
</reference>
<keyword evidence="3" id="KW-0862">Zinc</keyword>
<keyword evidence="3" id="KW-0479">Metal-binding</keyword>
<organism evidence="7 8">
    <name type="scientific">Strongylocentrotus purpuratus</name>
    <name type="common">Purple sea urchin</name>
    <dbReference type="NCBI Taxonomy" id="7668"/>
    <lineage>
        <taxon>Eukaryota</taxon>
        <taxon>Metazoa</taxon>
        <taxon>Echinodermata</taxon>
        <taxon>Eleutherozoa</taxon>
        <taxon>Echinozoa</taxon>
        <taxon>Echinoidea</taxon>
        <taxon>Euechinoidea</taxon>
        <taxon>Echinacea</taxon>
        <taxon>Camarodonta</taxon>
        <taxon>Echinidea</taxon>
        <taxon>Strongylocentrotidae</taxon>
        <taxon>Strongylocentrotus</taxon>
    </lineage>
</organism>
<dbReference type="PANTHER" id="PTHR11844">
    <property type="entry name" value="METALLOPROTEASE INHIBITOR"/>
    <property type="match status" value="1"/>
</dbReference>
<dbReference type="RefSeq" id="XP_011665137.2">
    <property type="nucleotide sequence ID" value="XM_011666835.2"/>
</dbReference>
<dbReference type="GO" id="GO:0008191">
    <property type="term" value="F:metalloendopeptidase inhibitor activity"/>
    <property type="evidence" value="ECO:0007669"/>
    <property type="project" value="InterPro"/>
</dbReference>